<dbReference type="Pfam" id="PF20150">
    <property type="entry name" value="2EXR"/>
    <property type="match status" value="1"/>
</dbReference>
<dbReference type="EMBL" id="JAZHXI010000002">
    <property type="protein sequence ID" value="KAL2074752.1"/>
    <property type="molecule type" value="Genomic_DNA"/>
</dbReference>
<dbReference type="InterPro" id="IPR045518">
    <property type="entry name" value="2EXR"/>
</dbReference>
<dbReference type="PANTHER" id="PTHR35910:SF6">
    <property type="entry name" value="2EXR DOMAIN-CONTAINING PROTEIN"/>
    <property type="match status" value="1"/>
</dbReference>
<evidence type="ECO:0000313" key="2">
    <source>
        <dbReference type="EMBL" id="KAL2074752.1"/>
    </source>
</evidence>
<accession>A0ABR4CY13</accession>
<evidence type="ECO:0000259" key="1">
    <source>
        <dbReference type="Pfam" id="PF20150"/>
    </source>
</evidence>
<evidence type="ECO:0000313" key="3">
    <source>
        <dbReference type="Proteomes" id="UP001595075"/>
    </source>
</evidence>
<reference evidence="2 3" key="1">
    <citation type="journal article" date="2024" name="Commun. Biol.">
        <title>Comparative genomic analysis of thermophilic fungi reveals convergent evolutionary adaptations and gene losses.</title>
        <authorList>
            <person name="Steindorff A.S."/>
            <person name="Aguilar-Pontes M.V."/>
            <person name="Robinson A.J."/>
            <person name="Andreopoulos B."/>
            <person name="LaButti K."/>
            <person name="Kuo A."/>
            <person name="Mondo S."/>
            <person name="Riley R."/>
            <person name="Otillar R."/>
            <person name="Haridas S."/>
            <person name="Lipzen A."/>
            <person name="Grimwood J."/>
            <person name="Schmutz J."/>
            <person name="Clum A."/>
            <person name="Reid I.D."/>
            <person name="Moisan M.C."/>
            <person name="Butler G."/>
            <person name="Nguyen T.T.M."/>
            <person name="Dewar K."/>
            <person name="Conant G."/>
            <person name="Drula E."/>
            <person name="Henrissat B."/>
            <person name="Hansel C."/>
            <person name="Singer S."/>
            <person name="Hutchinson M.I."/>
            <person name="de Vries R.P."/>
            <person name="Natvig D.O."/>
            <person name="Powell A.J."/>
            <person name="Tsang A."/>
            <person name="Grigoriev I.V."/>
        </authorList>
    </citation>
    <scope>NUCLEOTIDE SEQUENCE [LARGE SCALE GENOMIC DNA]</scope>
    <source>
        <strain evidence="2 3">CBS 494.80</strain>
    </source>
</reference>
<keyword evidence="3" id="KW-1185">Reference proteome</keyword>
<name>A0ABR4CY13_9HELO</name>
<dbReference type="PANTHER" id="PTHR35910">
    <property type="entry name" value="2EXR DOMAIN-CONTAINING PROTEIN"/>
    <property type="match status" value="1"/>
</dbReference>
<organism evidence="2 3">
    <name type="scientific">Oculimacula yallundae</name>
    <dbReference type="NCBI Taxonomy" id="86028"/>
    <lineage>
        <taxon>Eukaryota</taxon>
        <taxon>Fungi</taxon>
        <taxon>Dikarya</taxon>
        <taxon>Ascomycota</taxon>
        <taxon>Pezizomycotina</taxon>
        <taxon>Leotiomycetes</taxon>
        <taxon>Helotiales</taxon>
        <taxon>Ploettnerulaceae</taxon>
        <taxon>Oculimacula</taxon>
    </lineage>
</organism>
<sequence>MSTGMQMAPDTAPDTTFASTEDLEAAGLPSLLPQDAPHSVGSVHVGEVSASAMAASTNSMPAGVDPQQIDDECRMFTLFPKLPIELRFKIWREAQPEPRVIDLIFPENKLGVGFSNATQPVLLSVCQESRSETLKIYKPVSESMKSCSSYIGCPIYIDPLDEVLLIADDSHYTFYHPEMIISLETIISWLNTDVLKFLSFLGIGLWMMETYIDIRPTEPALLSLSKFLALDYVVAVVCPVSIQRHPNVSIEFVYGAQSIRPPLLAPNEDSPFAVYIPDHERYVQQPPTITNPRFNELDEMFGLVLGDDRADAIEGVLEELYNEVYVVGLELTKWKKPFVGIGALEAKTNQQDRDTTLE</sequence>
<protein>
    <recommendedName>
        <fullName evidence="1">2EXR domain-containing protein</fullName>
    </recommendedName>
</protein>
<dbReference type="Proteomes" id="UP001595075">
    <property type="component" value="Unassembled WGS sequence"/>
</dbReference>
<gene>
    <name evidence="2" type="ORF">VTL71DRAFT_8531</name>
</gene>
<proteinExistence type="predicted"/>
<feature type="domain" description="2EXR" evidence="1">
    <location>
        <begin position="76"/>
        <end position="159"/>
    </location>
</feature>
<comment type="caution">
    <text evidence="2">The sequence shown here is derived from an EMBL/GenBank/DDBJ whole genome shotgun (WGS) entry which is preliminary data.</text>
</comment>